<accession>A0ACB0XKA5</accession>
<reference evidence="1" key="1">
    <citation type="submission" date="2023-11" db="EMBL/GenBank/DDBJ databases">
        <authorList>
            <person name="Poullet M."/>
        </authorList>
    </citation>
    <scope>NUCLEOTIDE SEQUENCE</scope>
    <source>
        <strain evidence="1">E1834</strain>
    </source>
</reference>
<gene>
    <name evidence="1" type="ORF">MENTE1834_LOCUS94</name>
</gene>
<dbReference type="Proteomes" id="UP001497535">
    <property type="component" value="Unassembled WGS sequence"/>
</dbReference>
<comment type="caution">
    <text evidence="1">The sequence shown here is derived from an EMBL/GenBank/DDBJ whole genome shotgun (WGS) entry which is preliminary data.</text>
</comment>
<evidence type="ECO:0000313" key="1">
    <source>
        <dbReference type="EMBL" id="CAK5005976.1"/>
    </source>
</evidence>
<proteinExistence type="predicted"/>
<keyword evidence="2" id="KW-1185">Reference proteome</keyword>
<evidence type="ECO:0000313" key="2">
    <source>
        <dbReference type="Proteomes" id="UP001497535"/>
    </source>
</evidence>
<organism evidence="1 2">
    <name type="scientific">Meloidogyne enterolobii</name>
    <name type="common">Root-knot nematode worm</name>
    <name type="synonym">Meloidogyne mayaguensis</name>
    <dbReference type="NCBI Taxonomy" id="390850"/>
    <lineage>
        <taxon>Eukaryota</taxon>
        <taxon>Metazoa</taxon>
        <taxon>Ecdysozoa</taxon>
        <taxon>Nematoda</taxon>
        <taxon>Chromadorea</taxon>
        <taxon>Rhabditida</taxon>
        <taxon>Tylenchina</taxon>
        <taxon>Tylenchomorpha</taxon>
        <taxon>Tylenchoidea</taxon>
        <taxon>Meloidogynidae</taxon>
        <taxon>Meloidogyninae</taxon>
        <taxon>Meloidogyne</taxon>
    </lineage>
</organism>
<sequence length="125" mass="14467">MKHTKKMVMVPESEYLTLLNMIKGGDFLQNEKAQANMEIKNTLDDPKLSEDVKAKKYNWLYKKRRQLKHELENRPQKVIIDDSKANAPEVAPYLQEAATTTPKSKLIPNKTVPVKTNETKEHNTF</sequence>
<name>A0ACB0XKA5_MELEN</name>
<protein>
    <submittedName>
        <fullName evidence="1">Uncharacterized protein</fullName>
    </submittedName>
</protein>
<dbReference type="EMBL" id="CAVMJV010000001">
    <property type="protein sequence ID" value="CAK5005976.1"/>
    <property type="molecule type" value="Genomic_DNA"/>
</dbReference>